<dbReference type="InterPro" id="IPR020449">
    <property type="entry name" value="Tscrpt_reg_AraC-type_HTH"/>
</dbReference>
<name>A0ABN1MS03_9FLAO</name>
<sequence>MDKIETKIPTLNPVVFRDNYIRNNSDKLLNNPTINHFFIHSFKEDPVNLSLPLPPHKKTVNDFVFITNGSMIMTIGIESFHLEKNDFLFTPKNLISSTEYASIDLEGYYCHFSDDFIMANPFVEMWQSNDYDNNTISVSENSNTILFLLNRVVELYKSNNESPNKEKVISFYISTLMAELFLIFKKTPINNQKGNSTYLSFKSLVSKYLNERLSIKDYAALLHVSPNHLNKKIKNETGKTAIEIINELTILEAKVLLLQSKRTVSEISMELGFNDASYFSRFFKSKTNHSPLEYRNMIDLS</sequence>
<keyword evidence="6" id="KW-1185">Reference proteome</keyword>
<gene>
    <name evidence="5" type="ORF">GCM10009118_23010</name>
</gene>
<dbReference type="Proteomes" id="UP001501126">
    <property type="component" value="Unassembled WGS sequence"/>
</dbReference>
<dbReference type="Gene3D" id="1.10.10.60">
    <property type="entry name" value="Homeodomain-like"/>
    <property type="match status" value="1"/>
</dbReference>
<evidence type="ECO:0000256" key="3">
    <source>
        <dbReference type="ARBA" id="ARBA00023163"/>
    </source>
</evidence>
<accession>A0ABN1MS03</accession>
<evidence type="ECO:0000256" key="1">
    <source>
        <dbReference type="ARBA" id="ARBA00023015"/>
    </source>
</evidence>
<dbReference type="PRINTS" id="PR00032">
    <property type="entry name" value="HTHARAC"/>
</dbReference>
<evidence type="ECO:0000313" key="5">
    <source>
        <dbReference type="EMBL" id="GAA0875892.1"/>
    </source>
</evidence>
<dbReference type="RefSeq" id="WP_343787831.1">
    <property type="nucleotide sequence ID" value="NZ_BAAAFH010000011.1"/>
</dbReference>
<keyword evidence="1" id="KW-0805">Transcription regulation</keyword>
<dbReference type="PANTHER" id="PTHR43280:SF32">
    <property type="entry name" value="TRANSCRIPTIONAL REGULATORY PROTEIN"/>
    <property type="match status" value="1"/>
</dbReference>
<keyword evidence="2" id="KW-0238">DNA-binding</keyword>
<comment type="caution">
    <text evidence="5">The sequence shown here is derived from an EMBL/GenBank/DDBJ whole genome shotgun (WGS) entry which is preliminary data.</text>
</comment>
<dbReference type="InterPro" id="IPR009057">
    <property type="entry name" value="Homeodomain-like_sf"/>
</dbReference>
<evidence type="ECO:0000313" key="6">
    <source>
        <dbReference type="Proteomes" id="UP001501126"/>
    </source>
</evidence>
<protein>
    <submittedName>
        <fullName evidence="5">AraC family transcriptional regulator</fullName>
    </submittedName>
</protein>
<organism evidence="5 6">
    <name type="scientific">Wandonia haliotis</name>
    <dbReference type="NCBI Taxonomy" id="574963"/>
    <lineage>
        <taxon>Bacteria</taxon>
        <taxon>Pseudomonadati</taxon>
        <taxon>Bacteroidota</taxon>
        <taxon>Flavobacteriia</taxon>
        <taxon>Flavobacteriales</taxon>
        <taxon>Crocinitomicaceae</taxon>
        <taxon>Wandonia</taxon>
    </lineage>
</organism>
<reference evidence="5 6" key="1">
    <citation type="journal article" date="2019" name="Int. J. Syst. Evol. Microbiol.">
        <title>The Global Catalogue of Microorganisms (GCM) 10K type strain sequencing project: providing services to taxonomists for standard genome sequencing and annotation.</title>
        <authorList>
            <consortium name="The Broad Institute Genomics Platform"/>
            <consortium name="The Broad Institute Genome Sequencing Center for Infectious Disease"/>
            <person name="Wu L."/>
            <person name="Ma J."/>
        </authorList>
    </citation>
    <scope>NUCLEOTIDE SEQUENCE [LARGE SCALE GENOMIC DNA]</scope>
    <source>
        <strain evidence="5 6">JCM 16083</strain>
    </source>
</reference>
<dbReference type="InterPro" id="IPR018060">
    <property type="entry name" value="HTH_AraC"/>
</dbReference>
<dbReference type="SUPFAM" id="SSF46689">
    <property type="entry name" value="Homeodomain-like"/>
    <property type="match status" value="1"/>
</dbReference>
<dbReference type="PROSITE" id="PS01124">
    <property type="entry name" value="HTH_ARAC_FAMILY_2"/>
    <property type="match status" value="1"/>
</dbReference>
<dbReference type="SMART" id="SM00342">
    <property type="entry name" value="HTH_ARAC"/>
    <property type="match status" value="1"/>
</dbReference>
<keyword evidence="3" id="KW-0804">Transcription</keyword>
<proteinExistence type="predicted"/>
<evidence type="ECO:0000259" key="4">
    <source>
        <dbReference type="PROSITE" id="PS01124"/>
    </source>
</evidence>
<feature type="domain" description="HTH araC/xylS-type" evidence="4">
    <location>
        <begin position="199"/>
        <end position="297"/>
    </location>
</feature>
<dbReference type="PANTHER" id="PTHR43280">
    <property type="entry name" value="ARAC-FAMILY TRANSCRIPTIONAL REGULATOR"/>
    <property type="match status" value="1"/>
</dbReference>
<evidence type="ECO:0000256" key="2">
    <source>
        <dbReference type="ARBA" id="ARBA00023125"/>
    </source>
</evidence>
<dbReference type="Pfam" id="PF12833">
    <property type="entry name" value="HTH_18"/>
    <property type="match status" value="1"/>
</dbReference>
<dbReference type="EMBL" id="BAAAFH010000011">
    <property type="protein sequence ID" value="GAA0875892.1"/>
    <property type="molecule type" value="Genomic_DNA"/>
</dbReference>